<evidence type="ECO:0000256" key="1">
    <source>
        <dbReference type="SAM" id="SignalP"/>
    </source>
</evidence>
<evidence type="ECO:0000313" key="3">
    <source>
        <dbReference type="Proteomes" id="UP001377573"/>
    </source>
</evidence>
<evidence type="ECO:0000313" key="2">
    <source>
        <dbReference type="EMBL" id="WWS84555.1"/>
    </source>
</evidence>
<proteinExistence type="predicted"/>
<feature type="signal peptide" evidence="1">
    <location>
        <begin position="1"/>
        <end position="32"/>
    </location>
</feature>
<dbReference type="RefSeq" id="WP_062766775.1">
    <property type="nucleotide sequence ID" value="NZ_CP146240.1"/>
</dbReference>
<feature type="chain" id="PRO_5046488909" evidence="1">
    <location>
        <begin position="33"/>
        <end position="174"/>
    </location>
</feature>
<name>A0ABZ2HRL6_9MICO</name>
<keyword evidence="3" id="KW-1185">Reference proteome</keyword>
<sequence>MMAISGVRARPGRVTLVLAAILLLGGCAAAPADVAAGEPTPTVTPTAACPQVDGAELPPECAPYDPEHAMEQNDRHRERMDMSAEARAAAEQPVADLRVRLEALRTESAISVIAVQDALREAGLVHHVARGDARAVAFGADGPEGGCVFGELRPDEVRVEVGGYIMDGGCLPAE</sequence>
<organism evidence="2 3">
    <name type="scientific">Microbacterium paraoxydans</name>
    <dbReference type="NCBI Taxonomy" id="199592"/>
    <lineage>
        <taxon>Bacteria</taxon>
        <taxon>Bacillati</taxon>
        <taxon>Actinomycetota</taxon>
        <taxon>Actinomycetes</taxon>
        <taxon>Micrococcales</taxon>
        <taxon>Microbacteriaceae</taxon>
        <taxon>Microbacterium</taxon>
    </lineage>
</organism>
<protein>
    <submittedName>
        <fullName evidence="2">Uncharacterized protein</fullName>
    </submittedName>
</protein>
<accession>A0ABZ2HRL6</accession>
<dbReference type="Proteomes" id="UP001377573">
    <property type="component" value="Chromosome"/>
</dbReference>
<reference evidence="2 3" key="1">
    <citation type="submission" date="2024-02" db="EMBL/GenBank/DDBJ databases">
        <authorList>
            <person name="Alasadi S."/>
            <person name="Hussein S.A."/>
        </authorList>
    </citation>
    <scope>NUCLEOTIDE SEQUENCE [LARGE SCALE GENOMIC DNA]</scope>
    <source>
        <strain evidence="2 3">GJ_SRA_44_2022</strain>
    </source>
</reference>
<dbReference type="EMBL" id="CP146240">
    <property type="protein sequence ID" value="WWS84555.1"/>
    <property type="molecule type" value="Genomic_DNA"/>
</dbReference>
<keyword evidence="1" id="KW-0732">Signal</keyword>
<gene>
    <name evidence="2" type="ORF">V8Z62_14925</name>
</gene>